<feature type="compositionally biased region" description="Basic residues" evidence="5">
    <location>
        <begin position="436"/>
        <end position="446"/>
    </location>
</feature>
<dbReference type="AlphaFoldDB" id="A0A315UYV4"/>
<feature type="compositionally biased region" description="Acidic residues" evidence="5">
    <location>
        <begin position="277"/>
        <end position="286"/>
    </location>
</feature>
<dbReference type="InterPro" id="IPR042637">
    <property type="entry name" value="AN34A/B/C"/>
</dbReference>
<feature type="compositionally biased region" description="Low complexity" evidence="5">
    <location>
        <begin position="220"/>
        <end position="234"/>
    </location>
</feature>
<keyword evidence="3 4" id="KW-0040">ANK repeat</keyword>
<keyword evidence="7" id="KW-1185">Reference proteome</keyword>
<proteinExistence type="inferred from homology"/>
<reference evidence="6 7" key="1">
    <citation type="journal article" date="2018" name="G3 (Bethesda)">
        <title>A High-Quality Reference Genome for the Invasive Mosquitofish Gambusia affinis Using a Chicago Library.</title>
        <authorList>
            <person name="Hoffberg S.L."/>
            <person name="Troendle N.J."/>
            <person name="Glenn T.C."/>
            <person name="Mahmud O."/>
            <person name="Louha S."/>
            <person name="Chalopin D."/>
            <person name="Bennetzen J.L."/>
            <person name="Mauricio R."/>
        </authorList>
    </citation>
    <scope>NUCLEOTIDE SEQUENCE [LARGE SCALE GENOMIC DNA]</scope>
    <source>
        <strain evidence="6">NE01/NJP1002.9</strain>
        <tissue evidence="6">Muscle</tissue>
    </source>
</reference>
<comment type="caution">
    <text evidence="6">The sequence shown here is derived from an EMBL/GenBank/DDBJ whole genome shotgun (WGS) entry which is preliminary data.</text>
</comment>
<feature type="region of interest" description="Disordered" evidence="5">
    <location>
        <begin position="196"/>
        <end position="242"/>
    </location>
</feature>
<evidence type="ECO:0000313" key="7">
    <source>
        <dbReference type="Proteomes" id="UP000250572"/>
    </source>
</evidence>
<organism evidence="6 7">
    <name type="scientific">Gambusia affinis</name>
    <name type="common">Western mosquitofish</name>
    <name type="synonym">Heterandria affinis</name>
    <dbReference type="NCBI Taxonomy" id="33528"/>
    <lineage>
        <taxon>Eukaryota</taxon>
        <taxon>Metazoa</taxon>
        <taxon>Chordata</taxon>
        <taxon>Craniata</taxon>
        <taxon>Vertebrata</taxon>
        <taxon>Euteleostomi</taxon>
        <taxon>Actinopterygii</taxon>
        <taxon>Neopterygii</taxon>
        <taxon>Teleostei</taxon>
        <taxon>Neoteleostei</taxon>
        <taxon>Acanthomorphata</taxon>
        <taxon>Ovalentaria</taxon>
        <taxon>Atherinomorphae</taxon>
        <taxon>Cyprinodontiformes</taxon>
        <taxon>Poeciliidae</taxon>
        <taxon>Poeciliinae</taxon>
        <taxon>Gambusia</taxon>
    </lineage>
</organism>
<dbReference type="Pfam" id="PF12796">
    <property type="entry name" value="Ank_2"/>
    <property type="match status" value="2"/>
</dbReference>
<dbReference type="PANTHER" id="PTHR24156">
    <property type="entry name" value="ANK_REP_REGION DOMAIN-CONTAINING PROTEIN"/>
    <property type="match status" value="1"/>
</dbReference>
<feature type="repeat" description="ANK" evidence="4">
    <location>
        <begin position="6"/>
        <end position="38"/>
    </location>
</feature>
<evidence type="ECO:0000256" key="3">
    <source>
        <dbReference type="ARBA" id="ARBA00023043"/>
    </source>
</evidence>
<evidence type="ECO:0000256" key="2">
    <source>
        <dbReference type="ARBA" id="ARBA00022737"/>
    </source>
</evidence>
<dbReference type="PANTHER" id="PTHR24156:SF7">
    <property type="entry name" value="ANKYRIN REPEAT DOMAIN-CONTAINING PROTEIN 34B-LIKE"/>
    <property type="match status" value="1"/>
</dbReference>
<comment type="similarity">
    <text evidence="1">Belongs to the ANKRD34 family.</text>
</comment>
<dbReference type="Proteomes" id="UP000250572">
    <property type="component" value="Unassembled WGS sequence"/>
</dbReference>
<gene>
    <name evidence="6" type="ORF">CCH79_00004787</name>
</gene>
<dbReference type="PROSITE" id="PS50297">
    <property type="entry name" value="ANK_REP_REGION"/>
    <property type="match status" value="1"/>
</dbReference>
<dbReference type="Gene3D" id="1.25.40.20">
    <property type="entry name" value="Ankyrin repeat-containing domain"/>
    <property type="match status" value="1"/>
</dbReference>
<evidence type="ECO:0000313" key="6">
    <source>
        <dbReference type="EMBL" id="PWA16663.1"/>
    </source>
</evidence>
<evidence type="ECO:0000256" key="5">
    <source>
        <dbReference type="SAM" id="MobiDB-lite"/>
    </source>
</evidence>
<dbReference type="SMART" id="SM00248">
    <property type="entry name" value="ANK"/>
    <property type="match status" value="4"/>
</dbReference>
<feature type="region of interest" description="Disordered" evidence="5">
    <location>
        <begin position="424"/>
        <end position="452"/>
    </location>
</feature>
<name>A0A315UYV4_GAMAF</name>
<feature type="region of interest" description="Disordered" evidence="5">
    <location>
        <begin position="267"/>
        <end position="286"/>
    </location>
</feature>
<dbReference type="EMBL" id="NHOQ01002481">
    <property type="protein sequence ID" value="PWA16663.1"/>
    <property type="molecule type" value="Genomic_DNA"/>
</dbReference>
<dbReference type="InterPro" id="IPR002110">
    <property type="entry name" value="Ankyrin_rpt"/>
</dbReference>
<keyword evidence="2" id="KW-0677">Repeat</keyword>
<dbReference type="SUPFAM" id="SSF48403">
    <property type="entry name" value="Ankyrin repeat"/>
    <property type="match status" value="1"/>
</dbReference>
<accession>A0A315UYV4</accession>
<protein>
    <submittedName>
        <fullName evidence="6">Uncharacterized protein</fullName>
    </submittedName>
</protein>
<evidence type="ECO:0000256" key="1">
    <source>
        <dbReference type="ARBA" id="ARBA00010029"/>
    </source>
</evidence>
<evidence type="ECO:0000256" key="4">
    <source>
        <dbReference type="PROSITE-ProRule" id="PRU00023"/>
    </source>
</evidence>
<dbReference type="InterPro" id="IPR036770">
    <property type="entry name" value="Ankyrin_rpt-contain_sf"/>
</dbReference>
<sequence>MGDPLTDSTPLISAASCGKLRLVRLLVEGGAQVNGSNQRGETPLLAACKALGEEPAGKESVKLLNFLLQNKKYLNITYNQADPNAQDQEGRTALMYACMQRAGALVASALVAAGADPCTEDGSGASALVYAINAQHQPTVQVLIDACRAKGRDIIIIATETGANRGPVTRRYLNVPPSPDSSPVSCMSPSDIILKTGSPSSPEGGNIFNFRGTSKHGSASRRSSFELSRSSPCSGPASRQRVSSEPWLAISNLDSLKRAYEQGVRERNLKEEGEAQGLEEEERGDADVDEEMHFQRKDDVAHRLDAGFTGNAHKYWSKDSLLTKSDGGVPKRIPSPEGSDMKLSACSSPRFYLRRNTLPSVTAVNPPLHLPPLTTQPDSHLQVPANVSPAGSRHVLFQPRPPCSSPPSSASARAALLPLLPQASSLFAPPGFSHRERSRRSLRRHSAQLEQK</sequence>
<dbReference type="PROSITE" id="PS50088">
    <property type="entry name" value="ANK_REPEAT"/>
    <property type="match status" value="1"/>
</dbReference>